<accession>A0A974VYB1</accession>
<dbReference type="SUPFAM" id="SSF51161">
    <property type="entry name" value="Trimeric LpxA-like enzymes"/>
    <property type="match status" value="1"/>
</dbReference>
<keyword evidence="1" id="KW-0614">Plasmid</keyword>
<dbReference type="InterPro" id="IPR047324">
    <property type="entry name" value="LbH_gamma_CA-like"/>
</dbReference>
<dbReference type="InterPro" id="IPR011004">
    <property type="entry name" value="Trimer_LpxA-like_sf"/>
</dbReference>
<dbReference type="InterPro" id="IPR001451">
    <property type="entry name" value="Hexapep"/>
</dbReference>
<gene>
    <name evidence="1" type="ORF">JWS13_04050</name>
</gene>
<sequence>MILAIDSAVPEIGEQSWIAPSAAVIGAATIGCEVGIWYNAVIRADTTTITIGDRTNIQDGCVVHADPGSPATIGSGVSVGHNATLHGCSIGDNVLIGMGATVLNGAEIGRDSLVAAGALIPEKMVVPPRSLVAGVPAKVRRELTEAEVDHIRANADGYLTARRTHAAVHARADAAV</sequence>
<evidence type="ECO:0000313" key="1">
    <source>
        <dbReference type="EMBL" id="QSE87840.1"/>
    </source>
</evidence>
<dbReference type="Pfam" id="PF00132">
    <property type="entry name" value="Hexapep"/>
    <property type="match status" value="1"/>
</dbReference>
<proteinExistence type="predicted"/>
<dbReference type="Proteomes" id="UP000662986">
    <property type="component" value="Plasmid unnamed3"/>
</dbReference>
<dbReference type="PANTHER" id="PTHR13061:SF29">
    <property type="entry name" value="GAMMA CARBONIC ANHYDRASE-LIKE 1, MITOCHONDRIAL-RELATED"/>
    <property type="match status" value="1"/>
</dbReference>
<organism evidence="1 2">
    <name type="scientific">Rhodococcus pseudokoreensis</name>
    <dbReference type="NCBI Taxonomy" id="2811421"/>
    <lineage>
        <taxon>Bacteria</taxon>
        <taxon>Bacillati</taxon>
        <taxon>Actinomycetota</taxon>
        <taxon>Actinomycetes</taxon>
        <taxon>Mycobacteriales</taxon>
        <taxon>Nocardiaceae</taxon>
        <taxon>Rhodococcus</taxon>
    </lineage>
</organism>
<reference evidence="1 2" key="1">
    <citation type="journal article" date="2021" name="Microbiol. Resour. Announc.">
        <title>Complete Genome Sequences of Two Rhodococcus sp. Strains with Large and Linear Chromosomes, Isolated from Apple Rhizosphere.</title>
        <authorList>
            <person name="Benning S."/>
            <person name="Brugnone N."/>
            <person name="Siani R."/>
            <person name="Kublik S."/>
            <person name="Schloter M."/>
            <person name="Rad V."/>
        </authorList>
    </citation>
    <scope>NUCLEOTIDE SEQUENCE [LARGE SCALE GENOMIC DNA]</scope>
    <source>
        <strain evidence="1 2">R79</strain>
    </source>
</reference>
<name>A0A974VYB1_9NOCA</name>
<dbReference type="PANTHER" id="PTHR13061">
    <property type="entry name" value="DYNACTIN SUBUNIT P25"/>
    <property type="match status" value="1"/>
</dbReference>
<protein>
    <submittedName>
        <fullName evidence="1">Gamma carbonic anhydrase family protein</fullName>
    </submittedName>
</protein>
<geneLocation type="plasmid" evidence="1 2">
    <name>unnamed3</name>
</geneLocation>
<dbReference type="CDD" id="cd04645">
    <property type="entry name" value="LbH_gamma_CA_like"/>
    <property type="match status" value="1"/>
</dbReference>
<dbReference type="RefSeq" id="WP_206004604.1">
    <property type="nucleotide sequence ID" value="NZ_CP070616.1"/>
</dbReference>
<evidence type="ECO:0000313" key="2">
    <source>
        <dbReference type="Proteomes" id="UP000662986"/>
    </source>
</evidence>
<reference evidence="1 2" key="2">
    <citation type="journal article" date="2022" name="Arch. Microbiol.">
        <title>Rhodococcus pseudokoreensis sp. nov. isolated from the rhizosphere of young M26 apple rootstocks.</title>
        <authorList>
            <person name="Kampfer P."/>
            <person name="Glaeser S.P."/>
            <person name="Blom J."/>
            <person name="Wolf J."/>
            <person name="Benning S."/>
            <person name="Schloter M."/>
            <person name="Neumann-Schaal M."/>
        </authorList>
    </citation>
    <scope>NUCLEOTIDE SEQUENCE [LARGE SCALE GENOMIC DNA]</scope>
    <source>
        <strain evidence="1 2">R79</strain>
    </source>
</reference>
<dbReference type="Gene3D" id="2.160.10.10">
    <property type="entry name" value="Hexapeptide repeat proteins"/>
    <property type="match status" value="1"/>
</dbReference>
<dbReference type="InterPro" id="IPR050484">
    <property type="entry name" value="Transf_Hexapept/Carb_Anhydrase"/>
</dbReference>
<keyword evidence="2" id="KW-1185">Reference proteome</keyword>
<dbReference type="EMBL" id="CP070616">
    <property type="protein sequence ID" value="QSE87840.1"/>
    <property type="molecule type" value="Genomic_DNA"/>
</dbReference>